<accession>A0A6A4F9L3</accession>
<dbReference type="AlphaFoldDB" id="A0A6A4F9L3"/>
<evidence type="ECO:0008006" key="3">
    <source>
        <dbReference type="Google" id="ProtNLM"/>
    </source>
</evidence>
<sequence>MSPNNVSSAHDASSNVSVDKFNGANYATWNRYMRGVFLTKTAWHVMKRETKPSFTDTRAKDELPPCGRRLRGSVDSVVTPEDAVGLFAESWSHLPEAPLFSMDMSEGAPPKNYENVVLNLEKSNANQRSQDVVKVLSNEHIKRQSEKTAQGKV</sequence>
<dbReference type="EMBL" id="QXFT01000733">
    <property type="protein sequence ID" value="KAE9336920.1"/>
    <property type="molecule type" value="Genomic_DNA"/>
</dbReference>
<dbReference type="Proteomes" id="UP000434957">
    <property type="component" value="Unassembled WGS sequence"/>
</dbReference>
<protein>
    <recommendedName>
        <fullName evidence="3">DUF4219 domain-containing protein</fullName>
    </recommendedName>
</protein>
<name>A0A6A4F9L3_9STRA</name>
<keyword evidence="2" id="KW-1185">Reference proteome</keyword>
<comment type="caution">
    <text evidence="1">The sequence shown here is derived from an EMBL/GenBank/DDBJ whole genome shotgun (WGS) entry which is preliminary data.</text>
</comment>
<proteinExistence type="predicted"/>
<organism evidence="1 2">
    <name type="scientific">Phytophthora rubi</name>
    <dbReference type="NCBI Taxonomy" id="129364"/>
    <lineage>
        <taxon>Eukaryota</taxon>
        <taxon>Sar</taxon>
        <taxon>Stramenopiles</taxon>
        <taxon>Oomycota</taxon>
        <taxon>Peronosporomycetes</taxon>
        <taxon>Peronosporales</taxon>
        <taxon>Peronosporaceae</taxon>
        <taxon>Phytophthora</taxon>
    </lineage>
</organism>
<reference evidence="1 2" key="1">
    <citation type="submission" date="2018-08" db="EMBL/GenBank/DDBJ databases">
        <title>Genomic investigation of the strawberry pathogen Phytophthora fragariae indicates pathogenicity is determined by transcriptional variation in three key races.</title>
        <authorList>
            <person name="Adams T.M."/>
            <person name="Armitage A.D."/>
            <person name="Sobczyk M.K."/>
            <person name="Bates H.J."/>
            <person name="Dunwell J.M."/>
            <person name="Nellist C.F."/>
            <person name="Harrison R.J."/>
        </authorList>
    </citation>
    <scope>NUCLEOTIDE SEQUENCE [LARGE SCALE GENOMIC DNA]</scope>
    <source>
        <strain evidence="1 2">SCRP333</strain>
    </source>
</reference>
<evidence type="ECO:0000313" key="2">
    <source>
        <dbReference type="Proteomes" id="UP000434957"/>
    </source>
</evidence>
<evidence type="ECO:0000313" key="1">
    <source>
        <dbReference type="EMBL" id="KAE9336920.1"/>
    </source>
</evidence>
<gene>
    <name evidence="1" type="ORF">PR003_g12264</name>
</gene>